<dbReference type="PROSITE" id="PS00721">
    <property type="entry name" value="FTHFS_1"/>
    <property type="match status" value="1"/>
</dbReference>
<dbReference type="RefSeq" id="WP_424596815.1">
    <property type="nucleotide sequence ID" value="NZ_JBNATC010000006.1"/>
</dbReference>
<dbReference type="Proteomes" id="UP000237040">
    <property type="component" value="Unassembled WGS sequence"/>
</dbReference>
<proteinExistence type="inferred from homology"/>
<protein>
    <recommendedName>
        <fullName evidence="8">Formate--tetrahydrofolate ligase</fullName>
        <ecNumber evidence="8">6.3.4.3</ecNumber>
    </recommendedName>
    <alternativeName>
        <fullName evidence="8">Formyltetrahydrofolate synthetase</fullName>
        <shortName evidence="8">FHS</shortName>
        <shortName evidence="8">FTHFS</shortName>
    </alternativeName>
</protein>
<dbReference type="Gene3D" id="3.30.1510.10">
    <property type="entry name" value="Domain 2, N(10)-formyltetrahydrofolate synthetase"/>
    <property type="match status" value="1"/>
</dbReference>
<dbReference type="EMBL" id="PNIL01000050">
    <property type="protein sequence ID" value="PMP67318.1"/>
    <property type="molecule type" value="Genomic_DNA"/>
</dbReference>
<organism evidence="9 10">
    <name type="scientific">Caldisericum exile</name>
    <dbReference type="NCBI Taxonomy" id="693075"/>
    <lineage>
        <taxon>Bacteria</taxon>
        <taxon>Pseudomonadati</taxon>
        <taxon>Caldisericota/Cryosericota group</taxon>
        <taxon>Caldisericota</taxon>
        <taxon>Caldisericia</taxon>
        <taxon>Caldisericales</taxon>
        <taxon>Caldisericaceae</taxon>
        <taxon>Caldisericum</taxon>
    </lineage>
</organism>
<reference evidence="9 10" key="1">
    <citation type="submission" date="2018-01" db="EMBL/GenBank/DDBJ databases">
        <title>Metagenomic assembled genomes from two thermal pools in the Uzon Caldera, Kamchatka, Russia.</title>
        <authorList>
            <person name="Wilkins L."/>
            <person name="Ettinger C."/>
        </authorList>
    </citation>
    <scope>NUCLEOTIDE SEQUENCE [LARGE SCALE GENOMIC DNA]</scope>
    <source>
        <strain evidence="9">ZAV-07</strain>
    </source>
</reference>
<sequence length="549" mass="59721">MRDYEISKNAKLMKIDKIASNFDIPLDSLMLYGDYVAKIDHRLLKSIDRIQGKLVLVTGMTPTPHGEGKTTTTIGLTDAVNLLGYKAIGVLRQPSLGPIFGVKGGATGGGYAQVVPMEEINFLFTGDFPAVEYANNLLSAMIDNSIYQGNPLGIDPRRIKFKRVMDMNDRALRHIVVGLGGIEGGIPREDGFNITVASEVMAILGISSDLNDLKERLSRIYVGMTYDRSPVFAKDLKAEGAMAVILRNAINPNLVQTLENNPVFIHTGPFANIAHGSASVISIKLALQFADYVFVEGGFATDLGGEKFLDIVSRVGGFKVSAAVIVASIRALKYHGGQKDENVEDVEAVKRGFANLEKHIENMKTFGVPVVVALNKFPTDTEKEIEVISNLLSKEGVPFALSDVYERGGVGGEALAKAVVENAKEVIPSFLYELNEPVKAKIYKIATKMYGAKDVVYSDEAETNLKEIEKLSMDNAFVCMAKTQSSLSDNPKLLGRPENFVVTVKEVRALRGANFIVPILGKINTMPGLPKEPLATKLNIDENGYIQGF</sequence>
<evidence type="ECO:0000256" key="8">
    <source>
        <dbReference type="HAMAP-Rule" id="MF_01543"/>
    </source>
</evidence>
<keyword evidence="3 8" id="KW-0436">Ligase</keyword>
<dbReference type="Pfam" id="PF01268">
    <property type="entry name" value="FTHFS"/>
    <property type="match status" value="1"/>
</dbReference>
<gene>
    <name evidence="8" type="primary">fhs</name>
    <name evidence="9" type="ORF">C0189_03435</name>
</gene>
<dbReference type="Gene3D" id="3.40.50.300">
    <property type="entry name" value="P-loop containing nucleotide triphosphate hydrolases"/>
    <property type="match status" value="1"/>
</dbReference>
<keyword evidence="2 8" id="KW-0554">One-carbon metabolism</keyword>
<dbReference type="InterPro" id="IPR020628">
    <property type="entry name" value="Formate_THF_ligase_CS"/>
</dbReference>
<dbReference type="AlphaFoldDB" id="A0A2J6WEA1"/>
<evidence type="ECO:0000313" key="9">
    <source>
        <dbReference type="EMBL" id="PMP67318.1"/>
    </source>
</evidence>
<dbReference type="GO" id="GO:0004329">
    <property type="term" value="F:formate-tetrahydrofolate ligase activity"/>
    <property type="evidence" value="ECO:0007669"/>
    <property type="project" value="UniProtKB-UniRule"/>
</dbReference>
<keyword evidence="4 8" id="KW-0547">Nucleotide-binding</keyword>
<comment type="pathway">
    <text evidence="1 8">One-carbon metabolism; tetrahydrofolate interconversion.</text>
</comment>
<dbReference type="HAMAP" id="MF_01543">
    <property type="entry name" value="FTHFS"/>
    <property type="match status" value="1"/>
</dbReference>
<evidence type="ECO:0000256" key="5">
    <source>
        <dbReference type="ARBA" id="ARBA00022840"/>
    </source>
</evidence>
<dbReference type="PROSITE" id="PS00722">
    <property type="entry name" value="FTHFS_2"/>
    <property type="match status" value="1"/>
</dbReference>
<evidence type="ECO:0000256" key="1">
    <source>
        <dbReference type="ARBA" id="ARBA00004777"/>
    </source>
</evidence>
<dbReference type="InterPro" id="IPR000559">
    <property type="entry name" value="Formate_THF_ligase"/>
</dbReference>
<evidence type="ECO:0000256" key="2">
    <source>
        <dbReference type="ARBA" id="ARBA00022563"/>
    </source>
</evidence>
<dbReference type="UniPathway" id="UPA00193"/>
<comment type="similarity">
    <text evidence="7 8">Belongs to the formate--tetrahydrofolate ligase family.</text>
</comment>
<accession>A0A2J6WEA1</accession>
<evidence type="ECO:0000256" key="3">
    <source>
        <dbReference type="ARBA" id="ARBA00022598"/>
    </source>
</evidence>
<dbReference type="SUPFAM" id="SSF52540">
    <property type="entry name" value="P-loop containing nucleoside triphosphate hydrolases"/>
    <property type="match status" value="1"/>
</dbReference>
<dbReference type="CDD" id="cd00477">
    <property type="entry name" value="FTHFS"/>
    <property type="match status" value="1"/>
</dbReference>
<feature type="binding site" evidence="8">
    <location>
        <begin position="63"/>
        <end position="70"/>
    </location>
    <ligand>
        <name>ATP</name>
        <dbReference type="ChEBI" id="CHEBI:30616"/>
    </ligand>
</feature>
<evidence type="ECO:0000256" key="7">
    <source>
        <dbReference type="ARBA" id="ARBA00061363"/>
    </source>
</evidence>
<dbReference type="GO" id="GO:0035999">
    <property type="term" value="P:tetrahydrofolate interconversion"/>
    <property type="evidence" value="ECO:0007669"/>
    <property type="project" value="UniProtKB-UniRule"/>
</dbReference>
<evidence type="ECO:0000256" key="6">
    <source>
        <dbReference type="ARBA" id="ARBA00049033"/>
    </source>
</evidence>
<name>A0A2J6WEA1_9BACT</name>
<comment type="caution">
    <text evidence="9">The sequence shown here is derived from an EMBL/GenBank/DDBJ whole genome shotgun (WGS) entry which is preliminary data.</text>
</comment>
<dbReference type="FunFam" id="3.30.1510.10:FF:000001">
    <property type="entry name" value="Formate--tetrahydrofolate ligase"/>
    <property type="match status" value="1"/>
</dbReference>
<dbReference type="NCBIfam" id="NF010030">
    <property type="entry name" value="PRK13505.1"/>
    <property type="match status" value="1"/>
</dbReference>
<dbReference type="Gene3D" id="3.10.410.10">
    <property type="entry name" value="Formyltetrahydrofolate synthetase, domain 3"/>
    <property type="match status" value="1"/>
</dbReference>
<keyword evidence="5 8" id="KW-0067">ATP-binding</keyword>
<evidence type="ECO:0000313" key="10">
    <source>
        <dbReference type="Proteomes" id="UP000237040"/>
    </source>
</evidence>
<dbReference type="InterPro" id="IPR027417">
    <property type="entry name" value="P-loop_NTPase"/>
</dbReference>
<dbReference type="GO" id="GO:0005524">
    <property type="term" value="F:ATP binding"/>
    <property type="evidence" value="ECO:0007669"/>
    <property type="project" value="UniProtKB-UniRule"/>
</dbReference>
<evidence type="ECO:0000256" key="4">
    <source>
        <dbReference type="ARBA" id="ARBA00022741"/>
    </source>
</evidence>
<dbReference type="EC" id="6.3.4.3" evidence="8"/>
<comment type="catalytic activity">
    <reaction evidence="6 8">
        <text>(6S)-5,6,7,8-tetrahydrofolate + formate + ATP = (6R)-10-formyltetrahydrofolate + ADP + phosphate</text>
        <dbReference type="Rhea" id="RHEA:20221"/>
        <dbReference type="ChEBI" id="CHEBI:15740"/>
        <dbReference type="ChEBI" id="CHEBI:30616"/>
        <dbReference type="ChEBI" id="CHEBI:43474"/>
        <dbReference type="ChEBI" id="CHEBI:57453"/>
        <dbReference type="ChEBI" id="CHEBI:195366"/>
        <dbReference type="ChEBI" id="CHEBI:456216"/>
        <dbReference type="EC" id="6.3.4.3"/>
    </reaction>
</comment>